<sequence length="408" mass="43743">MSFTETLRSTSSPTSRSLPTSSASSSTEISWGPAITASPLSVTDLGTSTAAPVPTPTVEANPFAAPATRVSKTNEIVIATTVIIGTIILLILAWAIYRRRKGAPYSEILHIRPRPPSTIVLSPSPTRSKFLGLPIMRESRYSVRSSRHTLTLPLPNDPRRKGSIPPDVLSRFHTQHAYIQDTWKTSARLGAYDAPPQPQPPPPPPPCKENTSRTNRQTFLLPASPAPSKRKLAKETELPLHSPDSTSNLIHSKSSRAMKSTPEVSVKPAHPEPLTSLPITPPAAAVLDRFSWTNTQAPSTPRASVAPSSFSPRSGRSSIPRFRTVVSWVRGQNERGRGGLEAGPRLGTADLKKGGEVPGRPSMNELKNHAVKPILAPVGVVGGTTFSKSRGSTAKKGTWKPSPDRLAG</sequence>
<feature type="transmembrane region" description="Helical" evidence="2">
    <location>
        <begin position="76"/>
        <end position="97"/>
    </location>
</feature>
<feature type="compositionally biased region" description="Polar residues" evidence="1">
    <location>
        <begin position="243"/>
        <end position="258"/>
    </location>
</feature>
<keyword evidence="2" id="KW-1133">Transmembrane helix</keyword>
<feature type="region of interest" description="Disordered" evidence="1">
    <location>
        <begin position="335"/>
        <end position="367"/>
    </location>
</feature>
<dbReference type="Proteomes" id="UP000192596">
    <property type="component" value="Unassembled WGS sequence"/>
</dbReference>
<dbReference type="STRING" id="1507870.A0A1V8TU01"/>
<keyword evidence="4" id="KW-1185">Reference proteome</keyword>
<evidence type="ECO:0000256" key="1">
    <source>
        <dbReference type="SAM" id="MobiDB-lite"/>
    </source>
</evidence>
<evidence type="ECO:0000313" key="3">
    <source>
        <dbReference type="EMBL" id="OQO14783.1"/>
    </source>
</evidence>
<feature type="region of interest" description="Disordered" evidence="1">
    <location>
        <begin position="1"/>
        <end position="29"/>
    </location>
</feature>
<dbReference type="InParanoid" id="A0A1V8TU01"/>
<feature type="region of interest" description="Disordered" evidence="1">
    <location>
        <begin position="383"/>
        <end position="408"/>
    </location>
</feature>
<reference evidence="4" key="1">
    <citation type="submission" date="2017-03" db="EMBL/GenBank/DDBJ databases">
        <title>Genomes of endolithic fungi from Antarctica.</title>
        <authorList>
            <person name="Coleine C."/>
            <person name="Masonjones S."/>
            <person name="Stajich J.E."/>
        </authorList>
    </citation>
    <scope>NUCLEOTIDE SEQUENCE [LARGE SCALE GENOMIC DNA]</scope>
    <source>
        <strain evidence="4">CCFEE 5527</strain>
    </source>
</reference>
<keyword evidence="2" id="KW-0812">Transmembrane</keyword>
<comment type="caution">
    <text evidence="3">The sequence shown here is derived from an EMBL/GenBank/DDBJ whole genome shotgun (WGS) entry which is preliminary data.</text>
</comment>
<feature type="compositionally biased region" description="Low complexity" evidence="1">
    <location>
        <begin position="1"/>
        <end position="28"/>
    </location>
</feature>
<feature type="compositionally biased region" description="Low complexity" evidence="1">
    <location>
        <begin position="307"/>
        <end position="317"/>
    </location>
</feature>
<evidence type="ECO:0000313" key="4">
    <source>
        <dbReference type="Proteomes" id="UP000192596"/>
    </source>
</evidence>
<proteinExistence type="predicted"/>
<protein>
    <submittedName>
        <fullName evidence="3">Uncharacterized protein</fullName>
    </submittedName>
</protein>
<feature type="compositionally biased region" description="Pro residues" evidence="1">
    <location>
        <begin position="195"/>
        <end position="207"/>
    </location>
</feature>
<dbReference type="AlphaFoldDB" id="A0A1V8TU01"/>
<feature type="region of interest" description="Disordered" evidence="1">
    <location>
        <begin position="294"/>
        <end position="317"/>
    </location>
</feature>
<accession>A0A1V8TU01</accession>
<feature type="region of interest" description="Disordered" evidence="1">
    <location>
        <begin position="190"/>
        <end position="279"/>
    </location>
</feature>
<name>A0A1V8TU01_9PEZI</name>
<gene>
    <name evidence="3" type="ORF">B0A48_00165</name>
</gene>
<dbReference type="EMBL" id="NAJO01000001">
    <property type="protein sequence ID" value="OQO14783.1"/>
    <property type="molecule type" value="Genomic_DNA"/>
</dbReference>
<keyword evidence="2" id="KW-0472">Membrane</keyword>
<dbReference type="OrthoDB" id="5411141at2759"/>
<evidence type="ECO:0000256" key="2">
    <source>
        <dbReference type="SAM" id="Phobius"/>
    </source>
</evidence>
<organism evidence="3 4">
    <name type="scientific">Cryoendolithus antarcticus</name>
    <dbReference type="NCBI Taxonomy" id="1507870"/>
    <lineage>
        <taxon>Eukaryota</taxon>
        <taxon>Fungi</taxon>
        <taxon>Dikarya</taxon>
        <taxon>Ascomycota</taxon>
        <taxon>Pezizomycotina</taxon>
        <taxon>Dothideomycetes</taxon>
        <taxon>Dothideomycetidae</taxon>
        <taxon>Cladosporiales</taxon>
        <taxon>Cladosporiaceae</taxon>
        <taxon>Cryoendolithus</taxon>
    </lineage>
</organism>